<dbReference type="EMBL" id="UINC01136706">
    <property type="protein sequence ID" value="SVD21626.1"/>
    <property type="molecule type" value="Genomic_DNA"/>
</dbReference>
<feature type="non-terminal residue" evidence="1">
    <location>
        <position position="25"/>
    </location>
</feature>
<reference evidence="1" key="1">
    <citation type="submission" date="2018-05" db="EMBL/GenBank/DDBJ databases">
        <authorList>
            <person name="Lanie J.A."/>
            <person name="Ng W.-L."/>
            <person name="Kazmierczak K.M."/>
            <person name="Andrzejewski T.M."/>
            <person name="Davidsen T.M."/>
            <person name="Wayne K.J."/>
            <person name="Tettelin H."/>
            <person name="Glass J.I."/>
            <person name="Rusch D."/>
            <person name="Podicherti R."/>
            <person name="Tsui H.-C.T."/>
            <person name="Winkler M.E."/>
        </authorList>
    </citation>
    <scope>NUCLEOTIDE SEQUENCE</scope>
</reference>
<sequence>MNTNTQSSLPISDGAQKVLIGYLAV</sequence>
<proteinExistence type="predicted"/>
<protein>
    <submittedName>
        <fullName evidence="1">Uncharacterized protein</fullName>
    </submittedName>
</protein>
<accession>A0A382THU0</accession>
<name>A0A382THU0_9ZZZZ</name>
<gene>
    <name evidence="1" type="ORF">METZ01_LOCUS374480</name>
</gene>
<evidence type="ECO:0000313" key="1">
    <source>
        <dbReference type="EMBL" id="SVD21626.1"/>
    </source>
</evidence>
<organism evidence="1">
    <name type="scientific">marine metagenome</name>
    <dbReference type="NCBI Taxonomy" id="408172"/>
    <lineage>
        <taxon>unclassified sequences</taxon>
        <taxon>metagenomes</taxon>
        <taxon>ecological metagenomes</taxon>
    </lineage>
</organism>
<dbReference type="AlphaFoldDB" id="A0A382THU0"/>